<dbReference type="AlphaFoldDB" id="A0A1R0ZD07"/>
<keyword evidence="1" id="KW-0238">DNA-binding</keyword>
<dbReference type="EMBL" id="MPTW01000012">
    <property type="protein sequence ID" value="OME67243.1"/>
    <property type="molecule type" value="Genomic_DNA"/>
</dbReference>
<evidence type="ECO:0000313" key="2">
    <source>
        <dbReference type="Proteomes" id="UP000187425"/>
    </source>
</evidence>
<evidence type="ECO:0000313" key="1">
    <source>
        <dbReference type="EMBL" id="OME67243.1"/>
    </source>
</evidence>
<gene>
    <name evidence="1" type="ORF">BSK65_19775</name>
</gene>
<dbReference type="Proteomes" id="UP000187425">
    <property type="component" value="Unassembled WGS sequence"/>
</dbReference>
<protein>
    <submittedName>
        <fullName evidence="1">DNA-binding protein</fullName>
    </submittedName>
</protein>
<comment type="caution">
    <text evidence="1">The sequence shown here is derived from an EMBL/GenBank/DDBJ whole genome shotgun (WGS) entry which is preliminary data.</text>
</comment>
<accession>A0A1R0ZD07</accession>
<dbReference type="GO" id="GO:0003677">
    <property type="term" value="F:DNA binding"/>
    <property type="evidence" value="ECO:0007669"/>
    <property type="project" value="UniProtKB-KW"/>
</dbReference>
<proteinExistence type="predicted"/>
<sequence length="478" mass="55259">MESFQVELWGCRVEGKLTTIRSEIEKNLSRSGHNLASFSKICGLNRGSLSAILHGNPPKPMSLGQIDAIIKAFGFPDGWLYPLYVDECFNEEKVSRRRVEPFLIRCAELGKQQCIDETLSKLLEYPKSLDIVYSIAEKLFNKGKIDESMFFYKVVAENESDSYSERLAISHFRIFMSVKAIVDTDEKLRGVITFGPFRGRLPENMQLDGLLRLTQLCFDLRRWKQMEGFADELRALANAVYRGQLRTKEDRRREELSTERPLVVYYGHGYLLKAISLTKQGQYEEAKKYTAGYAELGWFEMLDEKGLEAVEHFRLFAKANSFTLEMLVGNVNVLPSYTAFLADNPGEILAGLITIMDSANRYGFSAESVLTRFSREMQRFEQYQEPNNVDRLYRLYYQVAMYRINLKQYNIGVDYIIQCLELAIRQNNGKDFINCVTLFETNRDYATVTQQDRYRELVKGVRKNEKITIDDGQRVSIV</sequence>
<reference evidence="1 2" key="1">
    <citation type="submission" date="2016-11" db="EMBL/GenBank/DDBJ databases">
        <title>Paenibacillus species isolates.</title>
        <authorList>
            <person name="Beno S.M."/>
        </authorList>
    </citation>
    <scope>NUCLEOTIDE SEQUENCE [LARGE SCALE GENOMIC DNA]</scope>
    <source>
        <strain evidence="1 2">FSL H7-0443</strain>
    </source>
</reference>
<name>A0A1R0ZD07_9BACL</name>
<organism evidence="1 2">
    <name type="scientific">Paenibacillus odorifer</name>
    <dbReference type="NCBI Taxonomy" id="189426"/>
    <lineage>
        <taxon>Bacteria</taxon>
        <taxon>Bacillati</taxon>
        <taxon>Bacillota</taxon>
        <taxon>Bacilli</taxon>
        <taxon>Bacillales</taxon>
        <taxon>Paenibacillaceae</taxon>
        <taxon>Paenibacillus</taxon>
    </lineage>
</organism>